<dbReference type="PANTHER" id="PTHR34351">
    <property type="entry name" value="SLR1927 PROTEIN-RELATED"/>
    <property type="match status" value="1"/>
</dbReference>
<evidence type="ECO:0000259" key="2">
    <source>
        <dbReference type="Pfam" id="PF01882"/>
    </source>
</evidence>
<dbReference type="PANTHER" id="PTHR34351:SF2">
    <property type="entry name" value="DUF58 DOMAIN-CONTAINING PROTEIN"/>
    <property type="match status" value="1"/>
</dbReference>
<keyword evidence="1" id="KW-0472">Membrane</keyword>
<accession>A0A3A6PVV5</accession>
<evidence type="ECO:0000313" key="4">
    <source>
        <dbReference type="Proteomes" id="UP000267798"/>
    </source>
</evidence>
<comment type="caution">
    <text evidence="3">The sequence shown here is derived from an EMBL/GenBank/DDBJ whole genome shotgun (WGS) entry which is preliminary data.</text>
</comment>
<evidence type="ECO:0000256" key="1">
    <source>
        <dbReference type="SAM" id="Phobius"/>
    </source>
</evidence>
<dbReference type="AlphaFoldDB" id="A0A3A6PVV5"/>
<name>A0A3A6PVV5_9BACL</name>
<dbReference type="InterPro" id="IPR002881">
    <property type="entry name" value="DUF58"/>
</dbReference>
<proteinExistence type="predicted"/>
<keyword evidence="4" id="KW-1185">Reference proteome</keyword>
<feature type="transmembrane region" description="Helical" evidence="1">
    <location>
        <begin position="37"/>
        <end position="57"/>
    </location>
</feature>
<dbReference type="OrthoDB" id="140416at2"/>
<keyword evidence="1" id="KW-1133">Transmembrane helix</keyword>
<gene>
    <name evidence="3" type="ORF">D3P09_09595</name>
</gene>
<evidence type="ECO:0000313" key="3">
    <source>
        <dbReference type="EMBL" id="RJX39653.1"/>
    </source>
</evidence>
<keyword evidence="1" id="KW-0812">Transmembrane</keyword>
<protein>
    <submittedName>
        <fullName evidence="3">DUF58 domain-containing protein</fullName>
    </submittedName>
</protein>
<organism evidence="3 4">
    <name type="scientific">Paenibacillus pinisoli</name>
    <dbReference type="NCBI Taxonomy" id="1276110"/>
    <lineage>
        <taxon>Bacteria</taxon>
        <taxon>Bacillati</taxon>
        <taxon>Bacillota</taxon>
        <taxon>Bacilli</taxon>
        <taxon>Bacillales</taxon>
        <taxon>Paenibacillaceae</taxon>
        <taxon>Paenibacillus</taxon>
    </lineage>
</organism>
<sequence length="439" mass="48061">MTGRSRYRTRWAAWTVLLAGLLCAGAAAVVRGGAVEWFMFVLLAGMGAISLWLPIAASKSITLQRMVSETEIAAGDSIQVTLRLERKWRVPMVWIAIEETVSNTSSLNHEAVPHTTVLAPMLAGTSGVSYSLGELARGVYHFGSVTVTCGDLFGLTAIRRTIEWETEFTVLPALPETDGASRVQLAGRHRPDTSAYTVSASVRGEGTDAYADLLGKAGLGPDSRPYREGDSLRHLDFRAAARGRGLYTKLHDGDESRTERFVWIDSFAAPYGSDSRLFEACISWALLDVQRSSEAGGSVMLYADEWTYHLPGASGPEQMTRMAELKQMLARLAPSNTQREWPGLALLENERYRGERMLTIYSADWQNASRWLKLAERAGGYGFKLELYGVAKSAVPSFAMRESARLLEASGVHCYWLPAVQSKESRSSAVKGEGAYALG</sequence>
<feature type="domain" description="DUF58" evidence="2">
    <location>
        <begin position="222"/>
        <end position="324"/>
    </location>
</feature>
<dbReference type="Proteomes" id="UP000267798">
    <property type="component" value="Unassembled WGS sequence"/>
</dbReference>
<dbReference type="RefSeq" id="WP_120109323.1">
    <property type="nucleotide sequence ID" value="NZ_QXQB01000002.1"/>
</dbReference>
<dbReference type="EMBL" id="QXQB01000002">
    <property type="protein sequence ID" value="RJX39653.1"/>
    <property type="molecule type" value="Genomic_DNA"/>
</dbReference>
<dbReference type="Pfam" id="PF01882">
    <property type="entry name" value="DUF58"/>
    <property type="match status" value="1"/>
</dbReference>
<reference evidence="3 4" key="1">
    <citation type="submission" date="2018-09" db="EMBL/GenBank/DDBJ databases">
        <title>Paenibacillus aracenensis nov. sp. isolated from a cave in southern Spain.</title>
        <authorList>
            <person name="Jurado V."/>
            <person name="Gutierrez-Patricio S."/>
            <person name="Gonzalez-Pimentel J.L."/>
            <person name="Miller A.Z."/>
            <person name="Laiz L."/>
            <person name="Saiz-Jimenez C."/>
        </authorList>
    </citation>
    <scope>NUCLEOTIDE SEQUENCE [LARGE SCALE GENOMIC DNA]</scope>
    <source>
        <strain evidence="3 4">JCM 19203</strain>
    </source>
</reference>